<organism evidence="6 7">
    <name type="scientific">Daphnia pulex</name>
    <name type="common">Water flea</name>
    <dbReference type="NCBI Taxonomy" id="6669"/>
    <lineage>
        <taxon>Eukaryota</taxon>
        <taxon>Metazoa</taxon>
        <taxon>Ecdysozoa</taxon>
        <taxon>Arthropoda</taxon>
        <taxon>Crustacea</taxon>
        <taxon>Branchiopoda</taxon>
        <taxon>Diplostraca</taxon>
        <taxon>Cladocera</taxon>
        <taxon>Anomopoda</taxon>
        <taxon>Daphniidae</taxon>
        <taxon>Daphnia</taxon>
    </lineage>
</organism>
<dbReference type="InterPro" id="IPR011032">
    <property type="entry name" value="GroES-like_sf"/>
</dbReference>
<evidence type="ECO:0000256" key="4">
    <source>
        <dbReference type="ARBA" id="ARBA00023027"/>
    </source>
</evidence>
<sequence>MPDGTTRFKCKGKDIFHFMGCSTFSKYTVCAEISVAKVYCKRCCSPWKSVPFGMWYFNWIRSSLNTAGIEPGSTVAIWGLGAVGLAVAMGCQQAVASRIIGVDINPAKFEFAKKFGVTEFVNPKDHEKPIQTVLVDMTDGGVDYSFECIGNVACMLHWSLAIEVGEFLLLYWRSRFQPGNFDATFPIIGDWSCLEGNSFRSVPRLVEDYLNKKVKVDEFVSHDVPYEEINNAFHLMHSG</sequence>
<keyword evidence="7" id="KW-1185">Reference proteome</keyword>
<dbReference type="KEGG" id="dpx:DAPPUDRAFT_118469"/>
<dbReference type="Proteomes" id="UP000000305">
    <property type="component" value="Unassembled WGS sequence"/>
</dbReference>
<dbReference type="GO" id="GO:0008270">
    <property type="term" value="F:zinc ion binding"/>
    <property type="evidence" value="ECO:0000318"/>
    <property type="project" value="GO_Central"/>
</dbReference>
<dbReference type="STRING" id="6669.E9HVQ1"/>
<dbReference type="GO" id="GO:0046294">
    <property type="term" value="P:formaldehyde catabolic process"/>
    <property type="evidence" value="ECO:0000318"/>
    <property type="project" value="GO_Central"/>
</dbReference>
<dbReference type="GO" id="GO:0005829">
    <property type="term" value="C:cytosol"/>
    <property type="evidence" value="ECO:0000318"/>
    <property type="project" value="GO_Central"/>
</dbReference>
<keyword evidence="2" id="KW-0479">Metal-binding</keyword>
<dbReference type="SUPFAM" id="SSF50129">
    <property type="entry name" value="GroES-like"/>
    <property type="match status" value="2"/>
</dbReference>
<dbReference type="GO" id="GO:0004022">
    <property type="term" value="F:alcohol dehydrogenase (NAD+) activity"/>
    <property type="evidence" value="ECO:0000318"/>
    <property type="project" value="GO_Central"/>
</dbReference>
<protein>
    <recommendedName>
        <fullName evidence="5">Alcohol dehydrogenase-like C-terminal domain-containing protein</fullName>
    </recommendedName>
</protein>
<dbReference type="GO" id="GO:0051903">
    <property type="term" value="F:S-(hydroxymethyl)glutathione dehydrogenase [NAD(P)+] activity"/>
    <property type="evidence" value="ECO:0000318"/>
    <property type="project" value="GO_Central"/>
</dbReference>
<evidence type="ECO:0000313" key="6">
    <source>
        <dbReference type="EMBL" id="EFX64185.1"/>
    </source>
</evidence>
<reference evidence="6 7" key="1">
    <citation type="journal article" date="2011" name="Science">
        <title>The ecoresponsive genome of Daphnia pulex.</title>
        <authorList>
            <person name="Colbourne J.K."/>
            <person name="Pfrender M.E."/>
            <person name="Gilbert D."/>
            <person name="Thomas W.K."/>
            <person name="Tucker A."/>
            <person name="Oakley T.H."/>
            <person name="Tokishita S."/>
            <person name="Aerts A."/>
            <person name="Arnold G.J."/>
            <person name="Basu M.K."/>
            <person name="Bauer D.J."/>
            <person name="Caceres C.E."/>
            <person name="Carmel L."/>
            <person name="Casola C."/>
            <person name="Choi J.H."/>
            <person name="Detter J.C."/>
            <person name="Dong Q."/>
            <person name="Dusheyko S."/>
            <person name="Eads B.D."/>
            <person name="Frohlich T."/>
            <person name="Geiler-Samerotte K.A."/>
            <person name="Gerlach D."/>
            <person name="Hatcher P."/>
            <person name="Jogdeo S."/>
            <person name="Krijgsveld J."/>
            <person name="Kriventseva E.V."/>
            <person name="Kultz D."/>
            <person name="Laforsch C."/>
            <person name="Lindquist E."/>
            <person name="Lopez J."/>
            <person name="Manak J.R."/>
            <person name="Muller J."/>
            <person name="Pangilinan J."/>
            <person name="Patwardhan R.P."/>
            <person name="Pitluck S."/>
            <person name="Pritham E.J."/>
            <person name="Rechtsteiner A."/>
            <person name="Rho M."/>
            <person name="Rogozin I.B."/>
            <person name="Sakarya O."/>
            <person name="Salamov A."/>
            <person name="Schaack S."/>
            <person name="Shapiro H."/>
            <person name="Shiga Y."/>
            <person name="Skalitzky C."/>
            <person name="Smith Z."/>
            <person name="Souvorov A."/>
            <person name="Sung W."/>
            <person name="Tang Z."/>
            <person name="Tsuchiya D."/>
            <person name="Tu H."/>
            <person name="Vos H."/>
            <person name="Wang M."/>
            <person name="Wolf Y.I."/>
            <person name="Yamagata H."/>
            <person name="Yamada T."/>
            <person name="Ye Y."/>
            <person name="Shaw J.R."/>
            <person name="Andrews J."/>
            <person name="Crease T.J."/>
            <person name="Tang H."/>
            <person name="Lucas S.M."/>
            <person name="Robertson H.M."/>
            <person name="Bork P."/>
            <person name="Koonin E.V."/>
            <person name="Zdobnov E.M."/>
            <person name="Grigoriev I.V."/>
            <person name="Lynch M."/>
            <person name="Boore J.L."/>
        </authorList>
    </citation>
    <scope>NUCLEOTIDE SEQUENCE [LARGE SCALE GENOMIC DNA]</scope>
</reference>
<dbReference type="SUPFAM" id="SSF51735">
    <property type="entry name" value="NAD(P)-binding Rossmann-fold domains"/>
    <property type="match status" value="1"/>
</dbReference>
<comment type="cofactor">
    <cofactor evidence="1">
        <name>Zn(2+)</name>
        <dbReference type="ChEBI" id="CHEBI:29105"/>
    </cofactor>
</comment>
<dbReference type="PhylomeDB" id="E9HVQ1"/>
<keyword evidence="3" id="KW-0862">Zinc</keyword>
<dbReference type="EMBL" id="GL732865">
    <property type="protein sequence ID" value="EFX64185.1"/>
    <property type="molecule type" value="Genomic_DNA"/>
</dbReference>
<dbReference type="HOGENOM" id="CLU_026673_14_3_1"/>
<dbReference type="FunFam" id="3.40.50.720:FF:000003">
    <property type="entry name" value="S-(hydroxymethyl)glutathione dehydrogenase"/>
    <property type="match status" value="1"/>
</dbReference>
<dbReference type="Gene3D" id="3.90.180.10">
    <property type="entry name" value="Medium-chain alcohol dehydrogenases, catalytic domain"/>
    <property type="match status" value="1"/>
</dbReference>
<dbReference type="AlphaFoldDB" id="E9HVQ1"/>
<accession>E9HVQ1</accession>
<dbReference type="Gene3D" id="3.40.50.720">
    <property type="entry name" value="NAD(P)-binding Rossmann-like Domain"/>
    <property type="match status" value="1"/>
</dbReference>
<proteinExistence type="predicted"/>
<dbReference type="InterPro" id="IPR036291">
    <property type="entry name" value="NAD(P)-bd_dom_sf"/>
</dbReference>
<evidence type="ECO:0000256" key="3">
    <source>
        <dbReference type="ARBA" id="ARBA00022833"/>
    </source>
</evidence>
<gene>
    <name evidence="6" type="ORF">DAPPUDRAFT_118469</name>
</gene>
<dbReference type="OMA" id="SCYIGCG"/>
<dbReference type="Pfam" id="PF00107">
    <property type="entry name" value="ADH_zinc_N"/>
    <property type="match status" value="1"/>
</dbReference>
<evidence type="ECO:0000256" key="1">
    <source>
        <dbReference type="ARBA" id="ARBA00001947"/>
    </source>
</evidence>
<evidence type="ECO:0000259" key="5">
    <source>
        <dbReference type="Pfam" id="PF00107"/>
    </source>
</evidence>
<keyword evidence="4" id="KW-0520">NAD</keyword>
<feature type="domain" description="Alcohol dehydrogenase-like C-terminal" evidence="5">
    <location>
        <begin position="82"/>
        <end position="155"/>
    </location>
</feature>
<name>E9HVQ1_DAPPU</name>
<dbReference type="InParanoid" id="E9HVQ1"/>
<evidence type="ECO:0000313" key="7">
    <source>
        <dbReference type="Proteomes" id="UP000000305"/>
    </source>
</evidence>
<evidence type="ECO:0000256" key="2">
    <source>
        <dbReference type="ARBA" id="ARBA00022723"/>
    </source>
</evidence>
<dbReference type="InterPro" id="IPR013149">
    <property type="entry name" value="ADH-like_C"/>
</dbReference>
<dbReference type="eggNOG" id="KOG0022">
    <property type="taxonomic scope" value="Eukaryota"/>
</dbReference>
<dbReference type="PANTHER" id="PTHR43880:SF12">
    <property type="entry name" value="ALCOHOL DEHYDROGENASE CLASS-3"/>
    <property type="match status" value="1"/>
</dbReference>
<dbReference type="PANTHER" id="PTHR43880">
    <property type="entry name" value="ALCOHOL DEHYDROGENASE"/>
    <property type="match status" value="1"/>
</dbReference>
<dbReference type="OrthoDB" id="417550at2759"/>